<name>A0A1T4Q3G8_9FIRM</name>
<evidence type="ECO:0008006" key="3">
    <source>
        <dbReference type="Google" id="ProtNLM"/>
    </source>
</evidence>
<dbReference type="OrthoDB" id="1661761at2"/>
<evidence type="ECO:0000313" key="1">
    <source>
        <dbReference type="EMBL" id="SJZ97748.1"/>
    </source>
</evidence>
<protein>
    <recommendedName>
        <fullName evidence="3">Normocyte-binding protein</fullName>
    </recommendedName>
</protein>
<dbReference type="EMBL" id="FUWM01000023">
    <property type="protein sequence ID" value="SJZ97748.1"/>
    <property type="molecule type" value="Genomic_DNA"/>
</dbReference>
<reference evidence="2" key="1">
    <citation type="submission" date="2017-02" db="EMBL/GenBank/DDBJ databases">
        <authorList>
            <person name="Varghese N."/>
            <person name="Submissions S."/>
        </authorList>
    </citation>
    <scope>NUCLEOTIDE SEQUENCE [LARGE SCALE GENOMIC DNA]</scope>
    <source>
        <strain evidence="2">ATCC BAA-73</strain>
    </source>
</reference>
<dbReference type="RefSeq" id="WP_078810835.1">
    <property type="nucleotide sequence ID" value="NZ_FUWM01000023.1"/>
</dbReference>
<proteinExistence type="predicted"/>
<dbReference type="Proteomes" id="UP000190625">
    <property type="component" value="Unassembled WGS sequence"/>
</dbReference>
<dbReference type="AlphaFoldDB" id="A0A1T4Q3G8"/>
<dbReference type="STRING" id="142842.SAMN02745118_02406"/>
<organism evidence="1 2">
    <name type="scientific">Selenihalanaerobacter shriftii</name>
    <dbReference type="NCBI Taxonomy" id="142842"/>
    <lineage>
        <taxon>Bacteria</taxon>
        <taxon>Bacillati</taxon>
        <taxon>Bacillota</taxon>
        <taxon>Clostridia</taxon>
        <taxon>Halanaerobiales</taxon>
        <taxon>Halobacteroidaceae</taxon>
        <taxon>Selenihalanaerobacter</taxon>
    </lineage>
</organism>
<evidence type="ECO:0000313" key="2">
    <source>
        <dbReference type="Proteomes" id="UP000190625"/>
    </source>
</evidence>
<keyword evidence="2" id="KW-1185">Reference proteome</keyword>
<sequence length="425" mass="50614">MKKLIQNKLDKMDSLEQRKVLKNIVDGIFYNLIDYQEEMNTRLEDRAFNEIEDLEKNYDTYTTIVKREEVPLIDEFLFPILEEDKEEEVYDKQEIIDKLKEQEEVSVTKIFLPLSCKEIEELKERTRGFQGAIVSDEETYPISIELRQNQDYIKKEEELYKIFLENSTNWRTINNPYIRKMFDVVIAGYEMDNLDDLTDFEEISFDLGDFEDVKHINYVPVWNIEKVYQKGEGFPLPVEDKVNYDHYISLEALGKENGYLVTPNNAYISSVRKTEDELIITSDESNANPWELLKVNQNNKLENREFEFELMSNSRKETFMNKFLQERFKNIKTFGELNRLINSFEATTELIVEDIEIFDHEIDSDSTYDYNSFIEDEIRSDNTKKTMLLKFKGVRSDYFEDDLLSFAISELQMYFPEYLCKGEIV</sequence>
<accession>A0A1T4Q3G8</accession>
<gene>
    <name evidence="1" type="ORF">SAMN02745118_02406</name>
</gene>